<dbReference type="Proteomes" id="UP001549749">
    <property type="component" value="Unassembled WGS sequence"/>
</dbReference>
<name>A0ABV2TEG6_9BACT</name>
<dbReference type="RefSeq" id="WP_354663587.1">
    <property type="nucleotide sequence ID" value="NZ_JBEXAC010000002.1"/>
</dbReference>
<accession>A0ABV2TEG6</accession>
<evidence type="ECO:0000313" key="1">
    <source>
        <dbReference type="EMBL" id="MET7001035.1"/>
    </source>
</evidence>
<protein>
    <submittedName>
        <fullName evidence="1">Type IX secretion system protein PorQ</fullName>
    </submittedName>
</protein>
<evidence type="ECO:0000313" key="2">
    <source>
        <dbReference type="Proteomes" id="UP001549749"/>
    </source>
</evidence>
<proteinExistence type="predicted"/>
<sequence>MHIKHYLLTGCLFLLCTISATGQVLGGKHVFSFLDLPPAAQVTALGSVNVAQQNNDLSLTALNPALLRENMDMHLQVNYAAYFAGVKYGHGMIGYHASGLNTTFAASMQYVNYGQVTHTDAAGNILGTFTPRDFTVQVSASRRYLEKWYYGMTMKFVHSRYQQYVSSGIGADVGIAYQDTARLMQIAVVAKNMGVQLRTYAYQEQEPLPFDLQVGISQRLRHVPLQLSATIHHIYQFDVRYADPAWDNGAIINTANSAEGNNTFDKLFRHFVLAAQMEVGKYVELTASYNHLRRQELALDRQKGLSGFSAGIGVVTKKLQLRYARSWYQQATAFNQLGINIPLREWGIVPAPH</sequence>
<dbReference type="EMBL" id="JBEXAC010000002">
    <property type="protein sequence ID" value="MET7001035.1"/>
    <property type="molecule type" value="Genomic_DNA"/>
</dbReference>
<gene>
    <name evidence="1" type="primary">porQ</name>
    <name evidence="1" type="ORF">ABR189_26860</name>
</gene>
<comment type="caution">
    <text evidence="1">The sequence shown here is derived from an EMBL/GenBank/DDBJ whole genome shotgun (WGS) entry which is preliminary data.</text>
</comment>
<dbReference type="NCBIfam" id="NF033711">
    <property type="entry name" value="T9SS_PorQ"/>
    <property type="match status" value="1"/>
</dbReference>
<organism evidence="1 2">
    <name type="scientific">Chitinophaga defluvii</name>
    <dbReference type="NCBI Taxonomy" id="3163343"/>
    <lineage>
        <taxon>Bacteria</taxon>
        <taxon>Pseudomonadati</taxon>
        <taxon>Bacteroidota</taxon>
        <taxon>Chitinophagia</taxon>
        <taxon>Chitinophagales</taxon>
        <taxon>Chitinophagaceae</taxon>
        <taxon>Chitinophaga</taxon>
    </lineage>
</organism>
<reference evidence="1 2" key="1">
    <citation type="submission" date="2024-06" db="EMBL/GenBank/DDBJ databases">
        <title>Chitinophaga defluvii sp. nov., isolated from municipal sewage.</title>
        <authorList>
            <person name="Zhang L."/>
        </authorList>
    </citation>
    <scope>NUCLEOTIDE SEQUENCE [LARGE SCALE GENOMIC DNA]</scope>
    <source>
        <strain evidence="1 2">H8</strain>
    </source>
</reference>
<dbReference type="NCBIfam" id="NF033709">
    <property type="entry name" value="PorV_fam"/>
    <property type="match status" value="1"/>
</dbReference>
<keyword evidence="2" id="KW-1185">Reference proteome</keyword>